<dbReference type="OMA" id="ATIDYMR"/>
<feature type="compositionally biased region" description="Low complexity" evidence="1">
    <location>
        <begin position="136"/>
        <end position="145"/>
    </location>
</feature>
<dbReference type="OrthoDB" id="14339at2759"/>
<protein>
    <submittedName>
        <fullName evidence="2">Uncharacterized protein</fullName>
    </submittedName>
</protein>
<dbReference type="Proteomes" id="UP000016931">
    <property type="component" value="Unassembled WGS sequence"/>
</dbReference>
<gene>
    <name evidence="2" type="ORF">SEPMUDRAFT_152268</name>
</gene>
<dbReference type="eggNOG" id="ENOG502S1UN">
    <property type="taxonomic scope" value="Eukaryota"/>
</dbReference>
<dbReference type="PANTHER" id="PTHR37332">
    <property type="entry name" value="EXPRESSED PROTEIN"/>
    <property type="match status" value="1"/>
</dbReference>
<evidence type="ECO:0000313" key="2">
    <source>
        <dbReference type="EMBL" id="EMF08663.1"/>
    </source>
</evidence>
<evidence type="ECO:0000313" key="3">
    <source>
        <dbReference type="Proteomes" id="UP000016931"/>
    </source>
</evidence>
<proteinExistence type="predicted"/>
<accession>M3BRB5</accession>
<dbReference type="GeneID" id="27904480"/>
<feature type="compositionally biased region" description="Basic and acidic residues" evidence="1">
    <location>
        <begin position="172"/>
        <end position="181"/>
    </location>
</feature>
<sequence length="590" mass="62036">MPHLATTSSASTSVFARFKRHNTGGIGTTSSGDAAAAATALASSPEKNRADLKLHRPRTASVSGPGGAVEWKGGKLVQHDQITKTQNSHRRDSSILSLTTTVADSAKEFGANVRRSVSLRSQSQSQRGSGSGSSFGNGNNTSISNPHSARVSGSGQHSTPLSAASAVEASEEEGKEKDKVDSTAAPTAAATTTTATATATGTPTATASGPASAQPPPLRRKISLTAKGLTSKFKSTEALPSLQSPVYLQSVGAFSPPALERGDPMLVSAPPSHPPPALGRKTSDQLRPGMQTQTSATRDISSSHGTGASLQQAASVPQSVSGGPLNPNTIYTTIQETSAKRMATIDYMRKLHEGDIFYFGTMHYSPAVLQSLPSMQTHKLGRRATNYFLLGYSLPLVLDVNSNTPMEFLRALSGLLAEFETYQTLCGFDASGNTVKNSRMGGMFKSSIRSTKGRRSSTAIAPSDLALDARQAELLGLTSHRDPQDLTSSINPTGHEFSFLMTPNIPFEPDFSTTLGTLCDSLIDTYAKLTELVSGPEHCTPLVGEAFSKADKAIRKILVANVMREFEETTRGGMKSEMAGLGKLTLGGLM</sequence>
<dbReference type="AlphaFoldDB" id="M3BRB5"/>
<dbReference type="RefSeq" id="XP_016756784.1">
    <property type="nucleotide sequence ID" value="XM_016907343.1"/>
</dbReference>
<dbReference type="HOGENOM" id="CLU_017096_2_0_1"/>
<dbReference type="PANTHER" id="PTHR37332:SF1">
    <property type="entry name" value="ELMO DOMAIN-CONTAINING PROTEIN"/>
    <property type="match status" value="1"/>
</dbReference>
<feature type="region of interest" description="Disordered" evidence="1">
    <location>
        <begin position="259"/>
        <end position="324"/>
    </location>
</feature>
<name>M3BRB5_SPHMS</name>
<feature type="compositionally biased region" description="Polar residues" evidence="1">
    <location>
        <begin position="151"/>
        <end position="161"/>
    </location>
</feature>
<feature type="compositionally biased region" description="Low complexity" evidence="1">
    <location>
        <begin position="182"/>
        <end position="212"/>
    </location>
</feature>
<dbReference type="EMBL" id="KB456271">
    <property type="protein sequence ID" value="EMF08663.1"/>
    <property type="molecule type" value="Genomic_DNA"/>
</dbReference>
<feature type="region of interest" description="Disordered" evidence="1">
    <location>
        <begin position="42"/>
        <end position="76"/>
    </location>
</feature>
<feature type="region of interest" description="Disordered" evidence="1">
    <location>
        <begin position="114"/>
        <end position="219"/>
    </location>
</feature>
<feature type="compositionally biased region" description="Polar residues" evidence="1">
    <location>
        <begin position="290"/>
        <end position="324"/>
    </location>
</feature>
<organism evidence="2 3">
    <name type="scientific">Sphaerulina musiva (strain SO2202)</name>
    <name type="common">Poplar stem canker fungus</name>
    <name type="synonym">Septoria musiva</name>
    <dbReference type="NCBI Taxonomy" id="692275"/>
    <lineage>
        <taxon>Eukaryota</taxon>
        <taxon>Fungi</taxon>
        <taxon>Dikarya</taxon>
        <taxon>Ascomycota</taxon>
        <taxon>Pezizomycotina</taxon>
        <taxon>Dothideomycetes</taxon>
        <taxon>Dothideomycetidae</taxon>
        <taxon>Mycosphaerellales</taxon>
        <taxon>Mycosphaerellaceae</taxon>
        <taxon>Sphaerulina</taxon>
    </lineage>
</organism>
<evidence type="ECO:0000256" key="1">
    <source>
        <dbReference type="SAM" id="MobiDB-lite"/>
    </source>
</evidence>
<feature type="compositionally biased region" description="Low complexity" evidence="1">
    <location>
        <begin position="114"/>
        <end position="128"/>
    </location>
</feature>
<keyword evidence="3" id="KW-1185">Reference proteome</keyword>
<reference evidence="2 3" key="1">
    <citation type="journal article" date="2012" name="PLoS Pathog.">
        <title>Diverse lifestyles and strategies of plant pathogenesis encoded in the genomes of eighteen Dothideomycetes fungi.</title>
        <authorList>
            <person name="Ohm R.A."/>
            <person name="Feau N."/>
            <person name="Henrissat B."/>
            <person name="Schoch C.L."/>
            <person name="Horwitz B.A."/>
            <person name="Barry K.W."/>
            <person name="Condon B.J."/>
            <person name="Copeland A.C."/>
            <person name="Dhillon B."/>
            <person name="Glaser F."/>
            <person name="Hesse C.N."/>
            <person name="Kosti I."/>
            <person name="LaButti K."/>
            <person name="Lindquist E.A."/>
            <person name="Lucas S."/>
            <person name="Salamov A.A."/>
            <person name="Bradshaw R.E."/>
            <person name="Ciuffetti L."/>
            <person name="Hamelin R.C."/>
            <person name="Kema G.H.J."/>
            <person name="Lawrence C."/>
            <person name="Scott J.A."/>
            <person name="Spatafora J.W."/>
            <person name="Turgeon B.G."/>
            <person name="de Wit P.J.G.M."/>
            <person name="Zhong S."/>
            <person name="Goodwin S.B."/>
            <person name="Grigoriev I.V."/>
        </authorList>
    </citation>
    <scope>NUCLEOTIDE SEQUENCE [LARGE SCALE GENOMIC DNA]</scope>
    <source>
        <strain evidence="2 3">SO2202</strain>
    </source>
</reference>